<evidence type="ECO:0000313" key="2">
    <source>
        <dbReference type="EMBL" id="AAP78757.1"/>
    </source>
</evidence>
<dbReference type="PhylomeDB" id="Q7TQ81"/>
<dbReference type="VEuPathDB" id="HostDB:ENSRNOG00000055015"/>
<gene>
    <name evidence="3 5" type="primary">AABR07015559.1</name>
</gene>
<name>Q7TQ81_RAT</name>
<feature type="region of interest" description="Disordered" evidence="1">
    <location>
        <begin position="1"/>
        <end position="20"/>
    </location>
</feature>
<dbReference type="EMBL" id="AY310149">
    <property type="protein sequence ID" value="AAP78757.1"/>
    <property type="molecule type" value="mRNA"/>
</dbReference>
<feature type="compositionally biased region" description="Low complexity" evidence="1">
    <location>
        <begin position="9"/>
        <end position="18"/>
    </location>
</feature>
<dbReference type="RGD" id="15009128">
    <property type="gene designation" value="AABR07015559.1"/>
</dbReference>
<dbReference type="AlphaFoldDB" id="Q7TQ81"/>
<accession>Q7TQ81</accession>
<dbReference type="PANTHER" id="PTHR19446">
    <property type="entry name" value="REVERSE TRANSCRIPTASES"/>
    <property type="match status" value="1"/>
</dbReference>
<protein>
    <submittedName>
        <fullName evidence="2">Ac1233</fullName>
    </submittedName>
</protein>
<evidence type="ECO:0000256" key="1">
    <source>
        <dbReference type="SAM" id="MobiDB-lite"/>
    </source>
</evidence>
<evidence type="ECO:0000313" key="5">
    <source>
        <dbReference type="RGD" id="15009128"/>
    </source>
</evidence>
<dbReference type="Proteomes" id="UP000002494">
    <property type="component" value="Chromosome 14"/>
</dbReference>
<reference evidence="3 4" key="2">
    <citation type="journal article" date="2004" name="Nature">
        <title>Genome sequence of the Brown Norway rat yields insights into mammalian evolution.</title>
        <authorList>
            <consortium name="Rat Genome Sequencing Project Consortium"/>
            <person name="Gibbs R.A."/>
            <person name="Weinstock G.M."/>
            <person name="Metzker M.L."/>
            <person name="Muzny D.M."/>
            <person name="Sodergren E.J."/>
            <person name="Scherer S."/>
            <person name="Scott G."/>
            <person name="Steffen D."/>
            <person name="Worley K.C."/>
            <person name="Burch P.E."/>
            <person name="Okwuonu G."/>
            <person name="Hines S."/>
            <person name="Lewis L."/>
            <person name="Deramo C."/>
            <person name="Delgado O."/>
            <person name="Dugan-Rocha S."/>
            <person name="Miner G."/>
            <person name="Morgan M."/>
            <person name="Hawes A."/>
            <person name="Gill R."/>
            <person name="Holt R.A."/>
            <person name="Adams M.D."/>
            <person name="Amanatides P.G."/>
            <person name="Baden-Tillson H."/>
            <person name="Barnstead M."/>
            <person name="Chin S."/>
            <person name="Evans C.A."/>
            <person name="Ferriera S."/>
            <person name="Fosler C."/>
            <person name="Glodek A."/>
            <person name="Gu Z."/>
            <person name="Jennings D."/>
            <person name="Kraft C.L."/>
            <person name="Nguyen T."/>
            <person name="Pfannkoch C.M."/>
            <person name="Sitter C."/>
            <person name="Sutton G.G."/>
            <person name="Venter J.C."/>
            <person name="Woodage T."/>
            <person name="Smith D."/>
            <person name="Lee H.-M."/>
            <person name="Gustafson E."/>
            <person name="Cahill P."/>
            <person name="Kana A."/>
            <person name="Doucette-Stamm L."/>
            <person name="Weinstock K."/>
            <person name="Fechtel K."/>
            <person name="Weiss R.B."/>
            <person name="Dunn D.M."/>
            <person name="Green E.D."/>
            <person name="Blakesley R.W."/>
            <person name="Bouffard G.G."/>
            <person name="De Jong P.J."/>
            <person name="Osoegawa K."/>
            <person name="Zhu B."/>
            <person name="Marra M."/>
            <person name="Schein J."/>
            <person name="Bosdet I."/>
            <person name="Fjell C."/>
            <person name="Jones S."/>
            <person name="Krzywinski M."/>
            <person name="Mathewson C."/>
            <person name="Siddiqui A."/>
            <person name="Wye N."/>
            <person name="McPherson J."/>
            <person name="Zhao S."/>
            <person name="Fraser C.M."/>
            <person name="Shetty J."/>
            <person name="Shatsman S."/>
            <person name="Geer K."/>
            <person name="Chen Y."/>
            <person name="Abramzon S."/>
            <person name="Nierman W.C."/>
            <person name="Havlak P.H."/>
            <person name="Chen R."/>
            <person name="Durbin K.J."/>
            <person name="Egan A."/>
            <person name="Ren Y."/>
            <person name="Song X.-Z."/>
            <person name="Li B."/>
            <person name="Liu Y."/>
            <person name="Qin X."/>
            <person name="Cawley S."/>
            <person name="Cooney A.J."/>
            <person name="D'Souza L.M."/>
            <person name="Martin K."/>
            <person name="Wu J.Q."/>
            <person name="Gonzalez-Garay M.L."/>
            <person name="Jackson A.R."/>
            <person name="Kalafus K.J."/>
            <person name="McLeod M.P."/>
            <person name="Milosavljevic A."/>
            <person name="Virk D."/>
            <person name="Volkov A."/>
            <person name="Wheeler D.A."/>
            <person name="Zhang Z."/>
            <person name="Bailey J.A."/>
            <person name="Eichler E.E."/>
            <person name="Tuzun E."/>
            <person name="Birney E."/>
            <person name="Mongin E."/>
            <person name="Ureta-Vidal A."/>
            <person name="Woodwark C."/>
            <person name="Zdobnov E."/>
            <person name="Bork P."/>
            <person name="Suyama M."/>
            <person name="Torrents D."/>
            <person name="Alexandersson M."/>
            <person name="Trask B.J."/>
            <person name="Young J.M."/>
            <person name="Huang H."/>
            <person name="Wang H."/>
            <person name="Xing H."/>
            <person name="Daniels S."/>
            <person name="Gietzen D."/>
            <person name="Schmidt J."/>
            <person name="Stevens K."/>
            <person name="Vitt U."/>
            <person name="Wingrove J."/>
            <person name="Camara F."/>
            <person name="Mar Alba M."/>
            <person name="Abril J.F."/>
            <person name="Guigo R."/>
            <person name="Smit A."/>
            <person name="Dubchak I."/>
            <person name="Rubin E.M."/>
            <person name="Couronne O."/>
            <person name="Poliakov A."/>
            <person name="Huebner N."/>
            <person name="Ganten D."/>
            <person name="Goesele C."/>
            <person name="Hummel O."/>
            <person name="Kreitler T."/>
            <person name="Lee Y.-A."/>
            <person name="Monti J."/>
            <person name="Schulz H."/>
            <person name="Zimdahl H."/>
            <person name="Himmelbauer H."/>
            <person name="Lehrach H."/>
            <person name="Jacob H.J."/>
            <person name="Bromberg S."/>
            <person name="Gullings-Handley J."/>
            <person name="Jensen-Seaman M.I."/>
            <person name="Kwitek A.E."/>
            <person name="Lazar J."/>
            <person name="Pasko D."/>
            <person name="Tonellato P.J."/>
            <person name="Twigger S."/>
            <person name="Ponting C.P."/>
            <person name="Duarte J.M."/>
            <person name="Rice S."/>
            <person name="Goodstadt L."/>
            <person name="Beatson S.A."/>
            <person name="Emes R.D."/>
            <person name="Winter E.E."/>
            <person name="Webber C."/>
            <person name="Brandt P."/>
            <person name="Nyakatura G."/>
            <person name="Adetobi M."/>
            <person name="Chiaromonte F."/>
            <person name="Elnitski L."/>
            <person name="Eswara P."/>
            <person name="Hardison R.C."/>
            <person name="Hou M."/>
            <person name="Kolbe D."/>
            <person name="Makova K."/>
            <person name="Miller W."/>
            <person name="Nekrutenko A."/>
            <person name="Riemer C."/>
            <person name="Schwartz S."/>
            <person name="Taylor J."/>
            <person name="Yang S."/>
            <person name="Zhang Y."/>
            <person name="Lindpaintner K."/>
            <person name="Andrews T.D."/>
            <person name="Caccamo M."/>
            <person name="Clamp M."/>
            <person name="Clarke L."/>
            <person name="Curwen V."/>
            <person name="Durbin R.M."/>
            <person name="Eyras E."/>
            <person name="Searle S.M."/>
            <person name="Cooper G.M."/>
            <person name="Batzoglou S."/>
            <person name="Brudno M."/>
            <person name="Sidow A."/>
            <person name="Stone E.A."/>
            <person name="Payseur B.A."/>
            <person name="Bourque G."/>
            <person name="Lopez-Otin C."/>
            <person name="Puente X.S."/>
            <person name="Chakrabarti K."/>
            <person name="Chatterji S."/>
            <person name="Dewey C."/>
            <person name="Pachter L."/>
            <person name="Bray N."/>
            <person name="Yap V.B."/>
            <person name="Caspi A."/>
            <person name="Tesler G."/>
            <person name="Pevzner P.A."/>
            <person name="Haussler D."/>
            <person name="Roskin K.M."/>
            <person name="Baertsch R."/>
            <person name="Clawson H."/>
            <person name="Furey T.S."/>
            <person name="Hinrichs A.S."/>
            <person name="Karolchik D."/>
            <person name="Kent W.J."/>
            <person name="Rosenbloom K.R."/>
            <person name="Trumbower H."/>
            <person name="Weirauch M."/>
            <person name="Cooper D.N."/>
            <person name="Stenson P.D."/>
            <person name="Ma B."/>
            <person name="Brent M."/>
            <person name="Arumugam M."/>
            <person name="Shteynberg D."/>
            <person name="Copley R.R."/>
            <person name="Taylor M.S."/>
            <person name="Riethman H."/>
            <person name="Mudunuri U."/>
            <person name="Peterson J."/>
            <person name="Guyer M."/>
            <person name="Felsenfeld A."/>
            <person name="Old S."/>
            <person name="Mockrin S."/>
            <person name="Collins F.S."/>
        </authorList>
    </citation>
    <scope>NUCLEOTIDE SEQUENCE [LARGE SCALE GENOMIC DNA]</scope>
    <source>
        <strain evidence="3 4">Brown Norway</strain>
    </source>
</reference>
<sequence length="473" mass="54833">MGQEKKNNNHNNNKTTTNDVNLTLLPGRQTKVKNGKPGFIIQYRAQQADSTFRGAGDIPHCPGEINAGWGVTLSVRAEVNCIGAEVVYTSGADLCMPCAYCHSPCASTRVSVMLIWSILLICYPPFPLAHTLFQHPLLWSSLSPEGFHGDSPLRLSEERIGKDLFPICWLPICPKSSTRELLKLINNFSKVAVYKINSNKSVAFLYTKEKQAEKEIREMTPFIIDPNNIKYLGVTLTKQVKDLYNKNFKTLKKEIEEDLRRWKDLPCSWIGRINIVKMAILPKAIYRFNAIPIKIPIQFFKELDRTICKFIWNNKKPRIAKTILNNKRTSGGITIPELKQYYRAIVIKTAWYWYRDRKIDQWNRIEDPEMNPHTYGHLIFDKGAKTIQWKKDSVFSKWCWFNWRSTCRRMQIDPCLSPCTKLKSKWIKDLHIKPDTLKLIEEKLGKHLEHMGTGKNFLNKIPMAYALRSRIDK</sequence>
<dbReference type="AGR" id="RGD:15009128"/>
<dbReference type="Ensembl" id="ENSRNOT00000086658.3">
    <property type="protein sequence ID" value="ENSRNOP00000073736.2"/>
    <property type="gene ID" value="ENSRNOG00000055015.3"/>
</dbReference>
<accession>A0A0G2K6A3</accession>
<proteinExistence type="evidence at transcript level"/>
<organism evidence="2">
    <name type="scientific">Rattus norvegicus</name>
    <name type="common">Rat</name>
    <dbReference type="NCBI Taxonomy" id="10116"/>
    <lineage>
        <taxon>Eukaryota</taxon>
        <taxon>Metazoa</taxon>
        <taxon>Chordata</taxon>
        <taxon>Craniata</taxon>
        <taxon>Vertebrata</taxon>
        <taxon>Euteleostomi</taxon>
        <taxon>Mammalia</taxon>
        <taxon>Eutheria</taxon>
        <taxon>Euarchontoglires</taxon>
        <taxon>Glires</taxon>
        <taxon>Rodentia</taxon>
        <taxon>Myomorpha</taxon>
        <taxon>Muroidea</taxon>
        <taxon>Muridae</taxon>
        <taxon>Murinae</taxon>
        <taxon>Rattus</taxon>
    </lineage>
</organism>
<dbReference type="Bgee" id="ENSRNOG00000055015">
    <property type="expression patterns" value="Expressed in liver and 7 other cell types or tissues"/>
</dbReference>
<dbReference type="GeneTree" id="ENSGT01150000286946"/>
<evidence type="ECO:0000313" key="3">
    <source>
        <dbReference type="Ensembl" id="ENSRNOP00000073736.2"/>
    </source>
</evidence>
<reference evidence="3" key="3">
    <citation type="submission" date="2025-05" db="UniProtKB">
        <authorList>
            <consortium name="Ensembl"/>
        </authorList>
    </citation>
    <scope>IDENTIFICATION</scope>
    <source>
        <strain evidence="3">Brown Norway</strain>
    </source>
</reference>
<evidence type="ECO:0000313" key="4">
    <source>
        <dbReference type="Proteomes" id="UP000002494"/>
    </source>
</evidence>
<reference evidence="2" key="1">
    <citation type="submission" date="2003-05" db="EMBL/GenBank/DDBJ databases">
        <title>Liver regeneration after PH.</title>
        <authorList>
            <person name="Xu C.S."/>
            <person name="Li W.Q."/>
            <person name="Li Y.C."/>
            <person name="Han H.P."/>
            <person name="Wang G.P."/>
            <person name="Chai L.Q."/>
            <person name="Yuan J.Y."/>
            <person name="Yang K.J."/>
            <person name="Yan H.M."/>
            <person name="Chang C.F."/>
            <person name="Zhao L.F."/>
            <person name="Ma H."/>
            <person name="Wang L."/>
            <person name="Wang S.F."/>
            <person name="Shi J.B."/>
            <person name="Rahman S."/>
            <person name="Wang Q.N."/>
            <person name="Zhang J.B."/>
        </authorList>
    </citation>
    <scope>NUCLEOTIDE SEQUENCE</scope>
    <source>
        <strain evidence="2">Sprague-Dawley</strain>
    </source>
</reference>
<keyword evidence="4" id="KW-1185">Reference proteome</keyword>
<dbReference type="STRING" id="10116.ENSRNOP00000073736"/>